<evidence type="ECO:0000256" key="2">
    <source>
        <dbReference type="PROSITE-ProRule" id="PRU00703"/>
    </source>
</evidence>
<evidence type="ECO:0000256" key="1">
    <source>
        <dbReference type="ARBA" id="ARBA00023122"/>
    </source>
</evidence>
<dbReference type="PROSITE" id="PS51901">
    <property type="entry name" value="ACP_MB"/>
    <property type="match status" value="1"/>
</dbReference>
<feature type="domain" description="CBS" evidence="4">
    <location>
        <begin position="75"/>
        <end position="135"/>
    </location>
</feature>
<feature type="binding site" evidence="3">
    <location>
        <position position="184"/>
    </location>
    <ligand>
        <name>Zn(2+)</name>
        <dbReference type="ChEBI" id="CHEBI:29105"/>
    </ligand>
</feature>
<feature type="binding site" evidence="3">
    <location>
        <position position="187"/>
    </location>
    <ligand>
        <name>Fe cation</name>
        <dbReference type="ChEBI" id="CHEBI:24875"/>
    </ligand>
</feature>
<dbReference type="InterPro" id="IPR044065">
    <property type="entry name" value="ACP_MB"/>
</dbReference>
<dbReference type="OrthoDB" id="65817at2157"/>
<feature type="binding site" evidence="3">
    <location>
        <position position="165"/>
    </location>
    <ligand>
        <name>Fe cation</name>
        <dbReference type="ChEBI" id="CHEBI:24875"/>
    </ligand>
</feature>
<dbReference type="EMBL" id="AOIQ01000003">
    <property type="protein sequence ID" value="ELZ14231.1"/>
    <property type="molecule type" value="Genomic_DNA"/>
</dbReference>
<dbReference type="Gene3D" id="3.10.580.10">
    <property type="entry name" value="CBS-domain"/>
    <property type="match status" value="1"/>
</dbReference>
<name>M0BT74_9EURY</name>
<proteinExistence type="predicted"/>
<dbReference type="PANTHER" id="PTHR43080">
    <property type="entry name" value="CBS DOMAIN-CONTAINING PROTEIN CBSX3, MITOCHONDRIAL"/>
    <property type="match status" value="1"/>
</dbReference>
<dbReference type="InterPro" id="IPR000644">
    <property type="entry name" value="CBS_dom"/>
</dbReference>
<dbReference type="CDD" id="cd02205">
    <property type="entry name" value="CBS_pair_SF"/>
    <property type="match status" value="1"/>
</dbReference>
<dbReference type="GO" id="GO:0046872">
    <property type="term" value="F:metal ion binding"/>
    <property type="evidence" value="ECO:0007669"/>
    <property type="project" value="UniProtKB-KW"/>
</dbReference>
<feature type="domain" description="ACP-type MB" evidence="5">
    <location>
        <begin position="160"/>
        <end position="190"/>
    </location>
</feature>
<dbReference type="RefSeq" id="WP_007696433.1">
    <property type="nucleotide sequence ID" value="NZ_AOIQ01000003.1"/>
</dbReference>
<keyword evidence="3" id="KW-0862">Zinc</keyword>
<feature type="binding site" evidence="3">
    <location>
        <position position="165"/>
    </location>
    <ligand>
        <name>Zn(2+)</name>
        <dbReference type="ChEBI" id="CHEBI:29105"/>
    </ligand>
</feature>
<feature type="binding site" evidence="3">
    <location>
        <position position="187"/>
    </location>
    <ligand>
        <name>Zn(2+)</name>
        <dbReference type="ChEBI" id="CHEBI:29105"/>
    </ligand>
</feature>
<protein>
    <submittedName>
        <fullName evidence="6">Signal transduction protein with CBS domains</fullName>
    </submittedName>
</protein>
<dbReference type="InterPro" id="IPR046342">
    <property type="entry name" value="CBS_dom_sf"/>
</dbReference>
<evidence type="ECO:0000256" key="3">
    <source>
        <dbReference type="PROSITE-ProRule" id="PRU01249"/>
    </source>
</evidence>
<feature type="domain" description="CBS" evidence="4">
    <location>
        <begin position="11"/>
        <end position="67"/>
    </location>
</feature>
<dbReference type="SUPFAM" id="SSF54631">
    <property type="entry name" value="CBS-domain pair"/>
    <property type="match status" value="1"/>
</dbReference>
<gene>
    <name evidence="6" type="ORF">C479_00837</name>
</gene>
<feature type="binding site" evidence="3">
    <location>
        <position position="168"/>
    </location>
    <ligand>
        <name>Fe cation</name>
        <dbReference type="ChEBI" id="CHEBI:24875"/>
    </ligand>
</feature>
<reference evidence="6 7" key="1">
    <citation type="journal article" date="2014" name="PLoS Genet.">
        <title>Phylogenetically driven sequencing of extremely halophilic archaea reveals strategies for static and dynamic osmo-response.</title>
        <authorList>
            <person name="Becker E.A."/>
            <person name="Seitzer P.M."/>
            <person name="Tritt A."/>
            <person name="Larsen D."/>
            <person name="Krusor M."/>
            <person name="Yao A.I."/>
            <person name="Wu D."/>
            <person name="Madern D."/>
            <person name="Eisen J.A."/>
            <person name="Darling A.E."/>
            <person name="Facciotti M.T."/>
        </authorList>
    </citation>
    <scope>NUCLEOTIDE SEQUENCE [LARGE SCALE GENOMIC DNA]</scope>
    <source>
        <strain evidence="6 7">JCM 14624</strain>
    </source>
</reference>
<dbReference type="SMART" id="SM00116">
    <property type="entry name" value="CBS"/>
    <property type="match status" value="2"/>
</dbReference>
<dbReference type="STRING" id="1227490.C479_00837"/>
<dbReference type="Proteomes" id="UP000011560">
    <property type="component" value="Unassembled WGS sequence"/>
</dbReference>
<keyword evidence="1 2" id="KW-0129">CBS domain</keyword>
<sequence length="190" mass="19772">MEPEVSVKDVLTTSYVGVSESDSVRGAVELMRAERAGSVLVVRGSSAIGIMTEWDVLGVVEDGADPSSVTVGSVMSSPVISIPPDHSLTDAADVMARDEIRNLVVEDGDGIVGVLTQRDVITAAGSFTGATTIDEAELRTMATPESGAVQAETNGGTEYTTQSICEVCGSLADSLWERNGQLVCTDCRSV</sequence>
<evidence type="ECO:0000313" key="7">
    <source>
        <dbReference type="Proteomes" id="UP000011560"/>
    </source>
</evidence>
<keyword evidence="7" id="KW-1185">Reference proteome</keyword>
<keyword evidence="3" id="KW-0408">Iron</keyword>
<feature type="binding site" evidence="3">
    <location>
        <position position="168"/>
    </location>
    <ligand>
        <name>Zn(2+)</name>
        <dbReference type="ChEBI" id="CHEBI:29105"/>
    </ligand>
</feature>
<dbReference type="Pfam" id="PF00571">
    <property type="entry name" value="CBS"/>
    <property type="match status" value="2"/>
</dbReference>
<dbReference type="InterPro" id="IPR051257">
    <property type="entry name" value="Diverse_CBS-Domain"/>
</dbReference>
<comment type="caution">
    <text evidence="6">The sequence shown here is derived from an EMBL/GenBank/DDBJ whole genome shotgun (WGS) entry which is preliminary data.</text>
</comment>
<dbReference type="AlphaFoldDB" id="M0BT74"/>
<dbReference type="Pfam" id="PF24458">
    <property type="entry name" value="DUF7573"/>
    <property type="match status" value="1"/>
</dbReference>
<dbReference type="PROSITE" id="PS51371">
    <property type="entry name" value="CBS"/>
    <property type="match status" value="2"/>
</dbReference>
<organism evidence="6 7">
    <name type="scientific">Halovivax asiaticus JCM 14624</name>
    <dbReference type="NCBI Taxonomy" id="1227490"/>
    <lineage>
        <taxon>Archaea</taxon>
        <taxon>Methanobacteriati</taxon>
        <taxon>Methanobacteriota</taxon>
        <taxon>Stenosarchaea group</taxon>
        <taxon>Halobacteria</taxon>
        <taxon>Halobacteriales</taxon>
        <taxon>Natrialbaceae</taxon>
        <taxon>Halovivax</taxon>
    </lineage>
</organism>
<evidence type="ECO:0000259" key="5">
    <source>
        <dbReference type="PROSITE" id="PS51901"/>
    </source>
</evidence>
<evidence type="ECO:0000259" key="4">
    <source>
        <dbReference type="PROSITE" id="PS51371"/>
    </source>
</evidence>
<dbReference type="PANTHER" id="PTHR43080:SF2">
    <property type="entry name" value="CBS DOMAIN-CONTAINING PROTEIN"/>
    <property type="match status" value="1"/>
</dbReference>
<keyword evidence="3" id="KW-0479">Metal-binding</keyword>
<evidence type="ECO:0000313" key="6">
    <source>
        <dbReference type="EMBL" id="ELZ14231.1"/>
    </source>
</evidence>
<accession>M0BT74</accession>
<feature type="binding site" evidence="3">
    <location>
        <position position="184"/>
    </location>
    <ligand>
        <name>Fe cation</name>
        <dbReference type="ChEBI" id="CHEBI:24875"/>
    </ligand>
</feature>
<dbReference type="InterPro" id="IPR055995">
    <property type="entry name" value="DUF7573"/>
</dbReference>